<proteinExistence type="predicted"/>
<protein>
    <submittedName>
        <fullName evidence="1">DUF4242 domain-containing protein</fullName>
    </submittedName>
</protein>
<dbReference type="RefSeq" id="WP_345443445.1">
    <property type="nucleotide sequence ID" value="NZ_BAABKP010000001.1"/>
</dbReference>
<accession>A0ABP9AYP0</accession>
<comment type="caution">
    <text evidence="1">The sequence shown here is derived from an EMBL/GenBank/DDBJ whole genome shotgun (WGS) entry which is preliminary data.</text>
</comment>
<dbReference type="EMBL" id="BAABKP010000001">
    <property type="protein sequence ID" value="GAA4787569.1"/>
    <property type="molecule type" value="Genomic_DNA"/>
</dbReference>
<organism evidence="1 2">
    <name type="scientific">Rothia endophytica</name>
    <dbReference type="NCBI Taxonomy" id="1324766"/>
    <lineage>
        <taxon>Bacteria</taxon>
        <taxon>Bacillati</taxon>
        <taxon>Actinomycetota</taxon>
        <taxon>Actinomycetes</taxon>
        <taxon>Micrococcales</taxon>
        <taxon>Micrococcaceae</taxon>
        <taxon>Rothia</taxon>
    </lineage>
</organism>
<dbReference type="Pfam" id="PF14026">
    <property type="entry name" value="SCO4226-like"/>
    <property type="match status" value="1"/>
</dbReference>
<name>A0ABP9AYP0_9MICC</name>
<evidence type="ECO:0000313" key="2">
    <source>
        <dbReference type="Proteomes" id="UP001500187"/>
    </source>
</evidence>
<gene>
    <name evidence="1" type="ORF">GCM10023352_01410</name>
</gene>
<dbReference type="Proteomes" id="UP001500187">
    <property type="component" value="Unassembled WGS sequence"/>
</dbReference>
<sequence>MSLYLVEFTPHDTSQDEVKALVADIAQVLDGVDGAELIETQVTGDYKLVFAIIEAANPGVFAPAVKDAFSARAGLEGPDEVRLVGAELEDIKKLKSSAEYLVEWDIPAEITMDQYLTRKKANSPKYAQVPEVSFLRTYVREDTAKCLCFYDAPDEAAVVRAREAVSTPIDRLFKLNV</sequence>
<evidence type="ECO:0000313" key="1">
    <source>
        <dbReference type="EMBL" id="GAA4787569.1"/>
    </source>
</evidence>
<dbReference type="InterPro" id="IPR025336">
    <property type="entry name" value="SCO4226-like"/>
</dbReference>
<keyword evidence="2" id="KW-1185">Reference proteome</keyword>
<reference evidence="2" key="1">
    <citation type="journal article" date="2019" name="Int. J. Syst. Evol. Microbiol.">
        <title>The Global Catalogue of Microorganisms (GCM) 10K type strain sequencing project: providing services to taxonomists for standard genome sequencing and annotation.</title>
        <authorList>
            <consortium name="The Broad Institute Genomics Platform"/>
            <consortium name="The Broad Institute Genome Sequencing Center for Infectious Disease"/>
            <person name="Wu L."/>
            <person name="Ma J."/>
        </authorList>
    </citation>
    <scope>NUCLEOTIDE SEQUENCE [LARGE SCALE GENOMIC DNA]</scope>
    <source>
        <strain evidence="2">JCM 18541</strain>
    </source>
</reference>